<organism evidence="1 2">
    <name type="scientific">Rehaibacterium terrae</name>
    <dbReference type="NCBI Taxonomy" id="1341696"/>
    <lineage>
        <taxon>Bacteria</taxon>
        <taxon>Pseudomonadati</taxon>
        <taxon>Pseudomonadota</taxon>
        <taxon>Gammaproteobacteria</taxon>
        <taxon>Lysobacterales</taxon>
        <taxon>Lysobacteraceae</taxon>
        <taxon>Rehaibacterium</taxon>
    </lineage>
</organism>
<proteinExistence type="predicted"/>
<evidence type="ECO:0000313" key="2">
    <source>
        <dbReference type="Proteomes" id="UP000519004"/>
    </source>
</evidence>
<keyword evidence="2" id="KW-1185">Reference proteome</keyword>
<evidence type="ECO:0008006" key="3">
    <source>
        <dbReference type="Google" id="ProtNLM"/>
    </source>
</evidence>
<dbReference type="Proteomes" id="UP000519004">
    <property type="component" value="Unassembled WGS sequence"/>
</dbReference>
<comment type="caution">
    <text evidence="1">The sequence shown here is derived from an EMBL/GenBank/DDBJ whole genome shotgun (WGS) entry which is preliminary data.</text>
</comment>
<protein>
    <recommendedName>
        <fullName evidence="3">Dicarboxylate transport domain-containing protein</fullName>
    </recommendedName>
</protein>
<sequence length="677" mass="72636">MSMQSAGTGGKWLLLLAGLWLVQPAAARTLRAEIAALDAGLARAEGLRLELRWPDEATQGELVVSVDRLDAGDFGYRFATLDWRCPLARDGEGNWRCEGTLRSAGHPDKRLAVAVSSVATEVDLAQGRSRIGLRRHVAAPDDTRLLLERVPVAWLQSFLATLWAEGRPQAGRVDGELRIRTPTDAPLQVAGDLRLAGIGLDTPDGWLAAEGVAANARLDYRSDGRHQQLSLRGEFRGGELLAGTLYVPLPATALPFELAGEQRGAGGWRLPRLRWSDGRTLALEGSLVLDADSGLAALDLTARSDDLATLRERYLSGWLGLAGLADLQLHGAAEAALALDADGPRTMRLRPQEVNIVDPAGRFGFAGLAGDLHWTAAAPPQRGELRWASGAIYGIGLGAARFPLESSARELRLASPVVLDVLAGSLRLDDFRLTPPLGATGARARLGIELRGLDLAQLSQRLGWPPFTGSLSGRIPAAHYADNRLQFDGGLTMNLFDGEVRIGALSMERPFGVAPTLSADVDFSGLDLEPLTAAFGFGEITGRLQGRIAGLRLLDWSPVAFDADLHTDPAWRGRRRISQRAVQDISNIGGGGLVAGLQNQLLRRFSSFGYERIGIRCRLADDVCLMDGIGSAGQGYTIVEGAGLPRITVVGFQRRVDWPVLVDRLKAATEGQTPIVR</sequence>
<dbReference type="AlphaFoldDB" id="A0A7W7V6X1"/>
<evidence type="ECO:0000313" key="1">
    <source>
        <dbReference type="EMBL" id="MBB5014367.1"/>
    </source>
</evidence>
<reference evidence="1 2" key="1">
    <citation type="submission" date="2020-08" db="EMBL/GenBank/DDBJ databases">
        <title>Genomic Encyclopedia of Type Strains, Phase IV (KMG-IV): sequencing the most valuable type-strain genomes for metagenomic binning, comparative biology and taxonomic classification.</title>
        <authorList>
            <person name="Goeker M."/>
        </authorList>
    </citation>
    <scope>NUCLEOTIDE SEQUENCE [LARGE SCALE GENOMIC DNA]</scope>
    <source>
        <strain evidence="1 2">DSM 25897</strain>
    </source>
</reference>
<name>A0A7W7V6X1_9GAMM</name>
<dbReference type="RefSeq" id="WP_183946955.1">
    <property type="nucleotide sequence ID" value="NZ_JACHHX010000001.1"/>
</dbReference>
<accession>A0A7W7V6X1</accession>
<gene>
    <name evidence="1" type="ORF">HNQ58_000238</name>
</gene>
<dbReference type="EMBL" id="JACHHX010000001">
    <property type="protein sequence ID" value="MBB5014367.1"/>
    <property type="molecule type" value="Genomic_DNA"/>
</dbReference>